<evidence type="ECO:0000256" key="3">
    <source>
        <dbReference type="ARBA" id="ARBA00022448"/>
    </source>
</evidence>
<reference evidence="10 11" key="1">
    <citation type="submission" date="2020-07" db="EMBL/GenBank/DDBJ databases">
        <title>Sequencing the genomes of 1000 actinobacteria strains.</title>
        <authorList>
            <person name="Klenk H.-P."/>
        </authorList>
    </citation>
    <scope>NUCLEOTIDE SEQUENCE [LARGE SCALE GENOMIC DNA]</scope>
    <source>
        <strain evidence="10 11">DSM 26341</strain>
    </source>
</reference>
<dbReference type="AlphaFoldDB" id="A0A7Z0D1M2"/>
<feature type="transmembrane region" description="Helical" evidence="8">
    <location>
        <begin position="90"/>
        <end position="111"/>
    </location>
</feature>
<evidence type="ECO:0000256" key="8">
    <source>
        <dbReference type="RuleBase" id="RU363032"/>
    </source>
</evidence>
<keyword evidence="11" id="KW-1185">Reference proteome</keyword>
<comment type="caution">
    <text evidence="10">The sequence shown here is derived from an EMBL/GenBank/DDBJ whole genome shotgun (WGS) entry which is preliminary data.</text>
</comment>
<keyword evidence="4" id="KW-1003">Cell membrane</keyword>
<evidence type="ECO:0000313" key="10">
    <source>
        <dbReference type="EMBL" id="NYI66325.1"/>
    </source>
</evidence>
<dbReference type="PROSITE" id="PS50928">
    <property type="entry name" value="ABC_TM1"/>
    <property type="match status" value="1"/>
</dbReference>
<dbReference type="InterPro" id="IPR035906">
    <property type="entry name" value="MetI-like_sf"/>
</dbReference>
<feature type="transmembrane region" description="Helical" evidence="8">
    <location>
        <begin position="151"/>
        <end position="172"/>
    </location>
</feature>
<dbReference type="Gene3D" id="1.10.3720.10">
    <property type="entry name" value="MetI-like"/>
    <property type="match status" value="1"/>
</dbReference>
<evidence type="ECO:0000256" key="1">
    <source>
        <dbReference type="ARBA" id="ARBA00004651"/>
    </source>
</evidence>
<dbReference type="PANTHER" id="PTHR43848:SF2">
    <property type="entry name" value="PUTRESCINE TRANSPORT SYSTEM PERMEASE PROTEIN POTI"/>
    <property type="match status" value="1"/>
</dbReference>
<feature type="transmembrane region" description="Helical" evidence="8">
    <location>
        <begin position="198"/>
        <end position="220"/>
    </location>
</feature>
<evidence type="ECO:0000256" key="6">
    <source>
        <dbReference type="ARBA" id="ARBA00022989"/>
    </source>
</evidence>
<evidence type="ECO:0000256" key="2">
    <source>
        <dbReference type="ARBA" id="ARBA00007069"/>
    </source>
</evidence>
<evidence type="ECO:0000256" key="5">
    <source>
        <dbReference type="ARBA" id="ARBA00022692"/>
    </source>
</evidence>
<feature type="domain" description="ABC transmembrane type-1" evidence="9">
    <location>
        <begin position="84"/>
        <end position="277"/>
    </location>
</feature>
<dbReference type="InterPro" id="IPR051789">
    <property type="entry name" value="Bact_Polyamine_Transport"/>
</dbReference>
<dbReference type="GO" id="GO:0005886">
    <property type="term" value="C:plasma membrane"/>
    <property type="evidence" value="ECO:0007669"/>
    <property type="project" value="UniProtKB-SubCell"/>
</dbReference>
<sequence length="284" mass="30221">MSAGRMSAGERTPRRRMPRSGRGWTIGLSAWFAVAVVFLLAPIVAAFVYSFNVGTLGKQTATFTGWTLDWYPIAWQDDSLRRSVTTSLEVACWVAVLGLVVGGTLGLALVRHPSARVRRLLSGLTYILLIVPETVIGVSLLLFYAQTTIPLSMATLVAGQTPVVISVVALIIRSRALTLDRGLEEASADLGAGRLQTLVFVVLPHLAPAIAAGALMSYAFSFDNLVISTFLTTPEVGTLPVYLYGSLQYGPSPAVYAATTAISVVTIIGLGLALLVMRIGGRRV</sequence>
<dbReference type="GO" id="GO:0055085">
    <property type="term" value="P:transmembrane transport"/>
    <property type="evidence" value="ECO:0007669"/>
    <property type="project" value="InterPro"/>
</dbReference>
<feature type="transmembrane region" description="Helical" evidence="8">
    <location>
        <begin position="21"/>
        <end position="49"/>
    </location>
</feature>
<evidence type="ECO:0000259" key="9">
    <source>
        <dbReference type="PROSITE" id="PS50928"/>
    </source>
</evidence>
<evidence type="ECO:0000256" key="7">
    <source>
        <dbReference type="ARBA" id="ARBA00023136"/>
    </source>
</evidence>
<dbReference type="RefSeq" id="WP_179425585.1">
    <property type="nucleotide sequence ID" value="NZ_JACBZP010000001.1"/>
</dbReference>
<gene>
    <name evidence="10" type="ORF">BJY26_000631</name>
</gene>
<proteinExistence type="inferred from homology"/>
<name>A0A7Z0D1M2_9MICO</name>
<dbReference type="EMBL" id="JACBZP010000001">
    <property type="protein sequence ID" value="NYI66325.1"/>
    <property type="molecule type" value="Genomic_DNA"/>
</dbReference>
<keyword evidence="6 8" id="KW-1133">Transmembrane helix</keyword>
<feature type="transmembrane region" description="Helical" evidence="8">
    <location>
        <begin position="254"/>
        <end position="277"/>
    </location>
</feature>
<dbReference type="SUPFAM" id="SSF161098">
    <property type="entry name" value="MetI-like"/>
    <property type="match status" value="1"/>
</dbReference>
<accession>A0A7Z0D1M2</accession>
<evidence type="ECO:0000256" key="4">
    <source>
        <dbReference type="ARBA" id="ARBA00022475"/>
    </source>
</evidence>
<dbReference type="Pfam" id="PF00528">
    <property type="entry name" value="BPD_transp_1"/>
    <property type="match status" value="1"/>
</dbReference>
<keyword evidence="5 8" id="KW-0812">Transmembrane</keyword>
<protein>
    <submittedName>
        <fullName evidence="10">ABC-type spermidine/putrescine transport system permease subunit II</fullName>
    </submittedName>
</protein>
<comment type="subcellular location">
    <subcellularLocation>
        <location evidence="1 8">Cell membrane</location>
        <topology evidence="1 8">Multi-pass membrane protein</topology>
    </subcellularLocation>
</comment>
<evidence type="ECO:0000313" key="11">
    <source>
        <dbReference type="Proteomes" id="UP000539111"/>
    </source>
</evidence>
<dbReference type="InterPro" id="IPR000515">
    <property type="entry name" value="MetI-like"/>
</dbReference>
<organism evidence="10 11">
    <name type="scientific">Spelaeicoccus albus</name>
    <dbReference type="NCBI Taxonomy" id="1280376"/>
    <lineage>
        <taxon>Bacteria</taxon>
        <taxon>Bacillati</taxon>
        <taxon>Actinomycetota</taxon>
        <taxon>Actinomycetes</taxon>
        <taxon>Micrococcales</taxon>
        <taxon>Brevibacteriaceae</taxon>
        <taxon>Spelaeicoccus</taxon>
    </lineage>
</organism>
<dbReference type="PANTHER" id="PTHR43848">
    <property type="entry name" value="PUTRESCINE TRANSPORT SYSTEM PERMEASE PROTEIN POTI"/>
    <property type="match status" value="1"/>
</dbReference>
<keyword evidence="3 8" id="KW-0813">Transport</keyword>
<dbReference type="Proteomes" id="UP000539111">
    <property type="component" value="Unassembled WGS sequence"/>
</dbReference>
<keyword evidence="7 8" id="KW-0472">Membrane</keyword>
<comment type="similarity">
    <text evidence="2">Belongs to the binding-protein-dependent transport system permease family. CysTW subfamily.</text>
</comment>
<dbReference type="CDD" id="cd06261">
    <property type="entry name" value="TM_PBP2"/>
    <property type="match status" value="1"/>
</dbReference>
<feature type="transmembrane region" description="Helical" evidence="8">
    <location>
        <begin position="123"/>
        <end position="145"/>
    </location>
</feature>